<dbReference type="RefSeq" id="WP_160173804.1">
    <property type="nucleotide sequence ID" value="NZ_JACEIP010000021.1"/>
</dbReference>
<dbReference type="GO" id="GO:0005525">
    <property type="term" value="F:GTP binding"/>
    <property type="evidence" value="ECO:0007669"/>
    <property type="project" value="InterPro"/>
</dbReference>
<evidence type="ECO:0000313" key="2">
    <source>
        <dbReference type="EMBL" id="MBA4543792.1"/>
    </source>
</evidence>
<sequence>MTKRIIQVVGFKNAGKTTFCCRLIQEWTKRGLRVGAIRHDGHDFTFDREGTDSWKLSQAGADPVSITSASQTAVFSRRPSALADLISSMGEVDLILVEGFKHENHPKVVLINTKEEWEQLKELNRIIAVLTRVPLDGAIPCPYWFVHDQEKCIEYLLRIMGVEAT</sequence>
<comment type="caution">
    <text evidence="2">The sequence shown here is derived from an EMBL/GenBank/DDBJ whole genome shotgun (WGS) entry which is preliminary data.</text>
</comment>
<dbReference type="PANTHER" id="PTHR40072:SF1">
    <property type="entry name" value="MOLYBDOPTERIN-GUANINE DINUCLEOTIDE BIOSYNTHESIS ADAPTER PROTEIN"/>
    <property type="match status" value="1"/>
</dbReference>
<proteinExistence type="predicted"/>
<dbReference type="Proteomes" id="UP000530514">
    <property type="component" value="Unassembled WGS sequence"/>
</dbReference>
<dbReference type="GO" id="GO:0006777">
    <property type="term" value="P:Mo-molybdopterin cofactor biosynthetic process"/>
    <property type="evidence" value="ECO:0007669"/>
    <property type="project" value="InterPro"/>
</dbReference>
<gene>
    <name evidence="2" type="primary">mobB</name>
    <name evidence="2" type="ORF">H1164_12915</name>
</gene>
<protein>
    <submittedName>
        <fullName evidence="2">Molybdopterin-guanine dinucleotide biosynthesis protein B</fullName>
    </submittedName>
</protein>
<evidence type="ECO:0000259" key="1">
    <source>
        <dbReference type="Pfam" id="PF03205"/>
    </source>
</evidence>
<dbReference type="AlphaFoldDB" id="A0A7W2AI25"/>
<dbReference type="SUPFAM" id="SSF52540">
    <property type="entry name" value="P-loop containing nucleoside triphosphate hydrolases"/>
    <property type="match status" value="1"/>
</dbReference>
<dbReference type="PANTHER" id="PTHR40072">
    <property type="entry name" value="MOLYBDOPTERIN-GUANINE DINUCLEOTIDE BIOSYNTHESIS ADAPTER PROTEIN-RELATED"/>
    <property type="match status" value="1"/>
</dbReference>
<dbReference type="NCBIfam" id="TIGR00176">
    <property type="entry name" value="mobB"/>
    <property type="match status" value="1"/>
</dbReference>
<dbReference type="EMBL" id="JACEIP010000021">
    <property type="protein sequence ID" value="MBA4543792.1"/>
    <property type="molecule type" value="Genomic_DNA"/>
</dbReference>
<evidence type="ECO:0000313" key="3">
    <source>
        <dbReference type="Proteomes" id="UP000530514"/>
    </source>
</evidence>
<dbReference type="Gene3D" id="3.40.50.300">
    <property type="entry name" value="P-loop containing nucleotide triphosphate hydrolases"/>
    <property type="match status" value="1"/>
</dbReference>
<dbReference type="OrthoDB" id="9786803at2"/>
<dbReference type="CDD" id="cd03116">
    <property type="entry name" value="MobB"/>
    <property type="match status" value="1"/>
</dbReference>
<organism evidence="2 3">
    <name type="scientific">Thermoactinomyces daqus</name>
    <dbReference type="NCBI Taxonomy" id="1329516"/>
    <lineage>
        <taxon>Bacteria</taxon>
        <taxon>Bacillati</taxon>
        <taxon>Bacillota</taxon>
        <taxon>Bacilli</taxon>
        <taxon>Bacillales</taxon>
        <taxon>Thermoactinomycetaceae</taxon>
        <taxon>Thermoactinomyces</taxon>
    </lineage>
</organism>
<dbReference type="InterPro" id="IPR027417">
    <property type="entry name" value="P-loop_NTPase"/>
</dbReference>
<keyword evidence="3" id="KW-1185">Reference proteome</keyword>
<feature type="domain" description="Molybdopterin-guanine dinucleotide biosynthesis protein B (MobB)" evidence="1">
    <location>
        <begin position="5"/>
        <end position="131"/>
    </location>
</feature>
<reference evidence="2 3" key="1">
    <citation type="submission" date="2020-07" db="EMBL/GenBank/DDBJ databases">
        <authorList>
            <person name="Feng H."/>
        </authorList>
    </citation>
    <scope>NUCLEOTIDE SEQUENCE [LARGE SCALE GENOMIC DNA]</scope>
    <source>
        <strain evidence="3">s-11</strain>
    </source>
</reference>
<dbReference type="InterPro" id="IPR052539">
    <property type="entry name" value="MGD_biosynthesis_adapter"/>
</dbReference>
<dbReference type="InterPro" id="IPR004435">
    <property type="entry name" value="MobB_dom"/>
</dbReference>
<name>A0A7W2AI25_9BACL</name>
<accession>A0A7W2AI25</accession>
<dbReference type="Pfam" id="PF03205">
    <property type="entry name" value="MobB"/>
    <property type="match status" value="1"/>
</dbReference>